<name>A0A834P6X2_VESPE</name>
<evidence type="ECO:0000256" key="1">
    <source>
        <dbReference type="SAM" id="MobiDB-lite"/>
    </source>
</evidence>
<evidence type="ECO:0000313" key="3">
    <source>
        <dbReference type="Proteomes" id="UP000600918"/>
    </source>
</evidence>
<protein>
    <submittedName>
        <fullName evidence="2">Uncharacterized protein</fullName>
    </submittedName>
</protein>
<reference evidence="2" key="1">
    <citation type="journal article" date="2020" name="G3 (Bethesda)">
        <title>High-Quality Assemblies for Three Invasive Social Wasps from the &lt;i&gt;Vespula&lt;/i&gt; Genus.</title>
        <authorList>
            <person name="Harrop T.W.R."/>
            <person name="Guhlin J."/>
            <person name="McLaughlin G.M."/>
            <person name="Permina E."/>
            <person name="Stockwell P."/>
            <person name="Gilligan J."/>
            <person name="Le Lec M.F."/>
            <person name="Gruber M.A.M."/>
            <person name="Quinn O."/>
            <person name="Lovegrove M."/>
            <person name="Duncan E.J."/>
            <person name="Remnant E.J."/>
            <person name="Van Eeckhoven J."/>
            <person name="Graham B."/>
            <person name="Knapp R.A."/>
            <person name="Langford K.W."/>
            <person name="Kronenberg Z."/>
            <person name="Press M.O."/>
            <person name="Eacker S.M."/>
            <person name="Wilson-Rankin E.E."/>
            <person name="Purcell J."/>
            <person name="Lester P.J."/>
            <person name="Dearden P.K."/>
        </authorList>
    </citation>
    <scope>NUCLEOTIDE SEQUENCE</scope>
    <source>
        <strain evidence="2">Volc-1</strain>
    </source>
</reference>
<sequence>MRKEKQRIVCVSERNRRDDRNIASIFGKSVRKDERDKWKQRKEKGWAAASSSRFQTSVSGRGGEEGGDVGYQIGPHTEQRRDARGMRTSPRARALRTTHVTHVGF</sequence>
<dbReference type="Proteomes" id="UP000600918">
    <property type="component" value="Unassembled WGS sequence"/>
</dbReference>
<accession>A0A834P6X2</accession>
<dbReference type="AlphaFoldDB" id="A0A834P6X2"/>
<keyword evidence="3" id="KW-1185">Reference proteome</keyword>
<comment type="caution">
    <text evidence="2">The sequence shown here is derived from an EMBL/GenBank/DDBJ whole genome shotgun (WGS) entry which is preliminary data.</text>
</comment>
<proteinExistence type="predicted"/>
<feature type="region of interest" description="Disordered" evidence="1">
    <location>
        <begin position="32"/>
        <end position="90"/>
    </location>
</feature>
<dbReference type="EMBL" id="JACSDY010000004">
    <property type="protein sequence ID" value="KAF7430089.1"/>
    <property type="molecule type" value="Genomic_DNA"/>
</dbReference>
<gene>
    <name evidence="2" type="ORF">H0235_006487</name>
</gene>
<organism evidence="2 3">
    <name type="scientific">Vespula pensylvanica</name>
    <name type="common">Western yellow jacket</name>
    <name type="synonym">Wasp</name>
    <dbReference type="NCBI Taxonomy" id="30213"/>
    <lineage>
        <taxon>Eukaryota</taxon>
        <taxon>Metazoa</taxon>
        <taxon>Ecdysozoa</taxon>
        <taxon>Arthropoda</taxon>
        <taxon>Hexapoda</taxon>
        <taxon>Insecta</taxon>
        <taxon>Pterygota</taxon>
        <taxon>Neoptera</taxon>
        <taxon>Endopterygota</taxon>
        <taxon>Hymenoptera</taxon>
        <taxon>Apocrita</taxon>
        <taxon>Aculeata</taxon>
        <taxon>Vespoidea</taxon>
        <taxon>Vespidae</taxon>
        <taxon>Vespinae</taxon>
        <taxon>Vespula</taxon>
    </lineage>
</organism>
<evidence type="ECO:0000313" key="2">
    <source>
        <dbReference type="EMBL" id="KAF7430089.1"/>
    </source>
</evidence>